<keyword evidence="8 13" id="KW-0663">Pyridoxal phosphate</keyword>
<evidence type="ECO:0000256" key="14">
    <source>
        <dbReference type="RuleBase" id="RU000599"/>
    </source>
</evidence>
<dbReference type="PANTHER" id="PTHR23133">
    <property type="entry name" value="IMIDAZOLEGLYCEROL-PHOSPHATE DEHYDRATASE HIS7"/>
    <property type="match status" value="1"/>
</dbReference>
<dbReference type="NCBIfam" id="NF002111">
    <property type="entry name" value="PRK00951.2-1"/>
    <property type="match status" value="1"/>
</dbReference>
<dbReference type="HAMAP" id="MF_01023">
    <property type="entry name" value="HisC_aminotrans_2"/>
    <property type="match status" value="1"/>
</dbReference>
<dbReference type="PANTHER" id="PTHR23133:SF2">
    <property type="entry name" value="IMIDAZOLEGLYCEROL-PHOSPHATE DEHYDRATASE"/>
    <property type="match status" value="1"/>
</dbReference>
<evidence type="ECO:0000256" key="6">
    <source>
        <dbReference type="ARBA" id="ARBA00022605"/>
    </source>
</evidence>
<dbReference type="InterPro" id="IPR038494">
    <property type="entry name" value="IGPD_sf"/>
</dbReference>
<dbReference type="Proteomes" id="UP001501310">
    <property type="component" value="Unassembled WGS sequence"/>
</dbReference>
<dbReference type="EC" id="2.6.1.9" evidence="13"/>
<comment type="cofactor">
    <cofactor evidence="1 13">
        <name>pyridoxal 5'-phosphate</name>
        <dbReference type="ChEBI" id="CHEBI:597326"/>
    </cofactor>
</comment>
<comment type="catalytic activity">
    <reaction evidence="11 13">
        <text>L-histidinol phosphate + 2-oxoglutarate = 3-(imidazol-4-yl)-2-oxopropyl phosphate + L-glutamate</text>
        <dbReference type="Rhea" id="RHEA:23744"/>
        <dbReference type="ChEBI" id="CHEBI:16810"/>
        <dbReference type="ChEBI" id="CHEBI:29985"/>
        <dbReference type="ChEBI" id="CHEBI:57766"/>
        <dbReference type="ChEBI" id="CHEBI:57980"/>
        <dbReference type="EC" id="2.6.1.9"/>
    </reaction>
</comment>
<dbReference type="NCBIfam" id="TIGR01141">
    <property type="entry name" value="hisC"/>
    <property type="match status" value="1"/>
</dbReference>
<dbReference type="InterPro" id="IPR005861">
    <property type="entry name" value="HisP_aminotrans"/>
</dbReference>
<dbReference type="CDD" id="cd07914">
    <property type="entry name" value="IGPD"/>
    <property type="match status" value="1"/>
</dbReference>
<dbReference type="InterPro" id="IPR004839">
    <property type="entry name" value="Aminotransferase_I/II_large"/>
</dbReference>
<dbReference type="Pfam" id="PF00155">
    <property type="entry name" value="Aminotran_1_2"/>
    <property type="match status" value="1"/>
</dbReference>
<dbReference type="PROSITE" id="PS00954">
    <property type="entry name" value="IGP_DEHYDRATASE_1"/>
    <property type="match status" value="1"/>
</dbReference>
<evidence type="ECO:0000256" key="7">
    <source>
        <dbReference type="ARBA" id="ARBA00022679"/>
    </source>
</evidence>
<evidence type="ECO:0000313" key="16">
    <source>
        <dbReference type="EMBL" id="GAA4008999.1"/>
    </source>
</evidence>
<comment type="subcellular location">
    <subcellularLocation>
        <location evidence="12 14">Cytoplasm</location>
    </subcellularLocation>
</comment>
<keyword evidence="17" id="KW-1185">Reference proteome</keyword>
<keyword evidence="10 12" id="KW-0456">Lyase</keyword>
<dbReference type="Pfam" id="PF00475">
    <property type="entry name" value="IGPD"/>
    <property type="match status" value="1"/>
</dbReference>
<evidence type="ECO:0000256" key="9">
    <source>
        <dbReference type="ARBA" id="ARBA00023102"/>
    </source>
</evidence>
<dbReference type="RefSeq" id="WP_344710555.1">
    <property type="nucleotide sequence ID" value="NZ_BAAAZD010000002.1"/>
</dbReference>
<evidence type="ECO:0000256" key="12">
    <source>
        <dbReference type="HAMAP-Rule" id="MF_00076"/>
    </source>
</evidence>
<dbReference type="Gene3D" id="3.90.1150.10">
    <property type="entry name" value="Aspartate Aminotransferase, domain 1"/>
    <property type="match status" value="1"/>
</dbReference>
<comment type="similarity">
    <text evidence="12 14">Belongs to the imidazoleglycerol-phosphate dehydratase family.</text>
</comment>
<comment type="pathway">
    <text evidence="2 13">Amino-acid biosynthesis; L-histidine biosynthesis; L-histidine from 5-phospho-alpha-D-ribose 1-diphosphate: step 7/9.</text>
</comment>
<dbReference type="InterPro" id="IPR015422">
    <property type="entry name" value="PyrdxlP-dep_Trfase_small"/>
</dbReference>
<dbReference type="EC" id="4.2.1.19" evidence="12"/>
<proteinExistence type="inferred from homology"/>
<sequence length="552" mass="59407">MTDLARRLARPEILALEPFDLGDREANPDAIKLDANESPFGPLSGGSIAAGVNRYPEPQPQRLRAAMASLYGMEPSQFLVTRGGDDAIDLLCRTFLRGPQDKVAVTSPSFSAYAHFARLQGSGVCDIPLDPDDFGLDPERVIAALEADRSVKLLFLCTPNNPTGTAVDPAVILRIVDALPDVLVLADEAYLEFSETASLAAEAVSRPNLLVLKTLSKAFALAGARVGGLIGPAETLEIIARAMPPYPLPTLSIAAALEALQPARRAVHRERIAQLLAERERVAPLIASATHVRKVYPSAGNFLFLETSDTDQLAARLQADGIKVRYRPNAAPGGIRLTIGTREENDAALAAFGVAVAKTAERRAELARDTKETRIALAIDLDRAEPRRIETGIPYYDHMLDQVAAHGGFSLVLNCEGDLEIDPHHSIEDVAIALGQGLRNALGDKRGIGRFGFALPMDETEAQVLIDLSGRPFCKFDGRFAATHIGDYPTEMTPHVFRSLADSLGAAIHVKVEGENDHHKVEACFKAFGRALRQALAFEGKSDALPSTKGML</sequence>
<keyword evidence="7 13" id="KW-0808">Transferase</keyword>
<comment type="similarity">
    <text evidence="13">Belongs to the class-II pyridoxal-phosphate-dependent aminotransferase family. Histidinol-phosphate aminotransferase subfamily.</text>
</comment>
<evidence type="ECO:0000313" key="17">
    <source>
        <dbReference type="Proteomes" id="UP001501310"/>
    </source>
</evidence>
<evidence type="ECO:0000256" key="4">
    <source>
        <dbReference type="ARBA" id="ARBA00011738"/>
    </source>
</evidence>
<keyword evidence="12" id="KW-0963">Cytoplasm</keyword>
<dbReference type="CDD" id="cd00609">
    <property type="entry name" value="AAT_like"/>
    <property type="match status" value="1"/>
</dbReference>
<protein>
    <recommendedName>
        <fullName evidence="12 13">Multifunctional fusion protein</fullName>
    </recommendedName>
    <domain>
        <recommendedName>
            <fullName evidence="12">Imidazoleglycerol-phosphate dehydratase</fullName>
            <shortName evidence="12">IGPD</shortName>
            <ecNumber evidence="12">4.2.1.19</ecNumber>
        </recommendedName>
    </domain>
    <domain>
        <recommendedName>
            <fullName evidence="13">Histidinol-phosphate aminotransferase</fullName>
            <ecNumber evidence="13">2.6.1.9</ecNumber>
        </recommendedName>
        <alternativeName>
            <fullName evidence="13">Imidazole acetol-phosphate transaminase</fullName>
        </alternativeName>
    </domain>
</protein>
<accession>A0ABP7SAA1</accession>
<organism evidence="16 17">
    <name type="scientific">Sphingomonas humi</name>
    <dbReference type="NCBI Taxonomy" id="335630"/>
    <lineage>
        <taxon>Bacteria</taxon>
        <taxon>Pseudomonadati</taxon>
        <taxon>Pseudomonadota</taxon>
        <taxon>Alphaproteobacteria</taxon>
        <taxon>Sphingomonadales</taxon>
        <taxon>Sphingomonadaceae</taxon>
        <taxon>Sphingomonas</taxon>
    </lineage>
</organism>
<evidence type="ECO:0000256" key="1">
    <source>
        <dbReference type="ARBA" id="ARBA00001933"/>
    </source>
</evidence>
<evidence type="ECO:0000256" key="11">
    <source>
        <dbReference type="ARBA" id="ARBA00047481"/>
    </source>
</evidence>
<gene>
    <name evidence="13" type="primary">hisC</name>
    <name evidence="12" type="synonym">hisB</name>
    <name evidence="16" type="ORF">GCM10022211_23550</name>
</gene>
<dbReference type="EMBL" id="BAAAZD010000002">
    <property type="protein sequence ID" value="GAA4008999.1"/>
    <property type="molecule type" value="Genomic_DNA"/>
</dbReference>
<dbReference type="InterPro" id="IPR020568">
    <property type="entry name" value="Ribosomal_Su5_D2-typ_SF"/>
</dbReference>
<name>A0ABP7SAA1_9SPHN</name>
<evidence type="ECO:0000259" key="15">
    <source>
        <dbReference type="Pfam" id="PF00155"/>
    </source>
</evidence>
<dbReference type="InterPro" id="IPR015424">
    <property type="entry name" value="PyrdxlP-dep_Trfase"/>
</dbReference>
<dbReference type="InterPro" id="IPR000807">
    <property type="entry name" value="ImidazoleglycerolP_deHydtase"/>
</dbReference>
<dbReference type="Gene3D" id="3.40.640.10">
    <property type="entry name" value="Type I PLP-dependent aspartate aminotransferase-like (Major domain)"/>
    <property type="match status" value="1"/>
</dbReference>
<evidence type="ECO:0000256" key="8">
    <source>
        <dbReference type="ARBA" id="ARBA00022898"/>
    </source>
</evidence>
<comment type="subunit">
    <text evidence="4 13">Homodimer.</text>
</comment>
<keyword evidence="6 12" id="KW-0028">Amino-acid biosynthesis</keyword>
<evidence type="ECO:0000256" key="3">
    <source>
        <dbReference type="ARBA" id="ARBA00005047"/>
    </source>
</evidence>
<dbReference type="SUPFAM" id="SSF53383">
    <property type="entry name" value="PLP-dependent transferases"/>
    <property type="match status" value="1"/>
</dbReference>
<reference evidence="17" key="1">
    <citation type="journal article" date="2019" name="Int. J. Syst. Evol. Microbiol.">
        <title>The Global Catalogue of Microorganisms (GCM) 10K type strain sequencing project: providing services to taxonomists for standard genome sequencing and annotation.</title>
        <authorList>
            <consortium name="The Broad Institute Genomics Platform"/>
            <consortium name="The Broad Institute Genome Sequencing Center for Infectious Disease"/>
            <person name="Wu L."/>
            <person name="Ma J."/>
        </authorList>
    </citation>
    <scope>NUCLEOTIDE SEQUENCE [LARGE SCALE GENOMIC DNA]</scope>
    <source>
        <strain evidence="17">JCM 16603</strain>
    </source>
</reference>
<comment type="pathway">
    <text evidence="3 12 14">Amino-acid biosynthesis; L-histidine biosynthesis; L-histidine from 5-phospho-alpha-D-ribose 1-diphosphate: step 6/9.</text>
</comment>
<evidence type="ECO:0000256" key="13">
    <source>
        <dbReference type="HAMAP-Rule" id="MF_01023"/>
    </source>
</evidence>
<evidence type="ECO:0000256" key="2">
    <source>
        <dbReference type="ARBA" id="ARBA00005011"/>
    </source>
</evidence>
<evidence type="ECO:0000256" key="10">
    <source>
        <dbReference type="ARBA" id="ARBA00023239"/>
    </source>
</evidence>
<dbReference type="PROSITE" id="PS00955">
    <property type="entry name" value="IGP_DEHYDRATASE_2"/>
    <property type="match status" value="1"/>
</dbReference>
<dbReference type="HAMAP" id="MF_00076">
    <property type="entry name" value="HisB"/>
    <property type="match status" value="1"/>
</dbReference>
<comment type="caution">
    <text evidence="16">The sequence shown here is derived from an EMBL/GenBank/DDBJ whole genome shotgun (WGS) entry which is preliminary data.</text>
</comment>
<evidence type="ECO:0000256" key="5">
    <source>
        <dbReference type="ARBA" id="ARBA00022576"/>
    </source>
</evidence>
<dbReference type="Gene3D" id="3.30.230.40">
    <property type="entry name" value="Imidazole glycerol phosphate dehydratase, domain 1"/>
    <property type="match status" value="2"/>
</dbReference>
<dbReference type="InterPro" id="IPR015421">
    <property type="entry name" value="PyrdxlP-dep_Trfase_major"/>
</dbReference>
<dbReference type="InterPro" id="IPR020565">
    <property type="entry name" value="ImidazoleglycerP_deHydtase_CS"/>
</dbReference>
<keyword evidence="5 13" id="KW-0032">Aminotransferase</keyword>
<feature type="modified residue" description="N6-(pyridoxal phosphate)lysine" evidence="13">
    <location>
        <position position="217"/>
    </location>
</feature>
<dbReference type="InterPro" id="IPR001917">
    <property type="entry name" value="Aminotrans_II_pyridoxalP_BS"/>
</dbReference>
<keyword evidence="9 12" id="KW-0368">Histidine biosynthesis</keyword>
<feature type="domain" description="Aminotransferase class I/classII large" evidence="15">
    <location>
        <begin position="50"/>
        <end position="351"/>
    </location>
</feature>
<comment type="catalytic activity">
    <reaction evidence="12 14">
        <text>D-erythro-1-(imidazol-4-yl)glycerol 3-phosphate = 3-(imidazol-4-yl)-2-oxopropyl phosphate + H2O</text>
        <dbReference type="Rhea" id="RHEA:11040"/>
        <dbReference type="ChEBI" id="CHEBI:15377"/>
        <dbReference type="ChEBI" id="CHEBI:57766"/>
        <dbReference type="ChEBI" id="CHEBI:58278"/>
        <dbReference type="EC" id="4.2.1.19"/>
    </reaction>
</comment>
<dbReference type="SUPFAM" id="SSF54211">
    <property type="entry name" value="Ribosomal protein S5 domain 2-like"/>
    <property type="match status" value="2"/>
</dbReference>
<dbReference type="PROSITE" id="PS00599">
    <property type="entry name" value="AA_TRANSFER_CLASS_2"/>
    <property type="match status" value="1"/>
</dbReference>